<dbReference type="SUPFAM" id="SSF57095">
    <property type="entry name" value="Scorpion toxin-like"/>
    <property type="match status" value="1"/>
</dbReference>
<dbReference type="EMBL" id="CAKOAT010211377">
    <property type="protein sequence ID" value="CAH8355749.1"/>
    <property type="molecule type" value="Genomic_DNA"/>
</dbReference>
<dbReference type="Proteomes" id="UP001642260">
    <property type="component" value="Unassembled WGS sequence"/>
</dbReference>
<evidence type="ECO:0008006" key="3">
    <source>
        <dbReference type="Google" id="ProtNLM"/>
    </source>
</evidence>
<sequence>MLQRICKFYSDLDSNPGTGKSPEKNIEAEKKFKCLEEYSGYVGSTFCNPKFFPTFCRQNCRSVKAEP</sequence>
<accession>A0ABC8K9Y6</accession>
<dbReference type="Gene3D" id="3.30.30.10">
    <property type="entry name" value="Knottin, scorpion toxin-like"/>
    <property type="match status" value="1"/>
</dbReference>
<evidence type="ECO:0000313" key="2">
    <source>
        <dbReference type="Proteomes" id="UP001642260"/>
    </source>
</evidence>
<dbReference type="AlphaFoldDB" id="A0ABC8K9Y6"/>
<protein>
    <recommendedName>
        <fullName evidence="3">ShKT domain-containing protein</fullName>
    </recommendedName>
</protein>
<reference evidence="1 2" key="1">
    <citation type="submission" date="2022-03" db="EMBL/GenBank/DDBJ databases">
        <authorList>
            <person name="Macdonald S."/>
            <person name="Ahmed S."/>
            <person name="Newling K."/>
        </authorList>
    </citation>
    <scope>NUCLEOTIDE SEQUENCE [LARGE SCALE GENOMIC DNA]</scope>
</reference>
<name>A0ABC8K9Y6_ERUVS</name>
<dbReference type="InterPro" id="IPR036574">
    <property type="entry name" value="Scorpion_toxin-like_sf"/>
</dbReference>
<organism evidence="1 2">
    <name type="scientific">Eruca vesicaria subsp. sativa</name>
    <name type="common">Garden rocket</name>
    <name type="synonym">Eruca sativa</name>
    <dbReference type="NCBI Taxonomy" id="29727"/>
    <lineage>
        <taxon>Eukaryota</taxon>
        <taxon>Viridiplantae</taxon>
        <taxon>Streptophyta</taxon>
        <taxon>Embryophyta</taxon>
        <taxon>Tracheophyta</taxon>
        <taxon>Spermatophyta</taxon>
        <taxon>Magnoliopsida</taxon>
        <taxon>eudicotyledons</taxon>
        <taxon>Gunneridae</taxon>
        <taxon>Pentapetalae</taxon>
        <taxon>rosids</taxon>
        <taxon>malvids</taxon>
        <taxon>Brassicales</taxon>
        <taxon>Brassicaceae</taxon>
        <taxon>Brassiceae</taxon>
        <taxon>Eruca</taxon>
    </lineage>
</organism>
<evidence type="ECO:0000313" key="1">
    <source>
        <dbReference type="EMBL" id="CAH8355749.1"/>
    </source>
</evidence>
<proteinExistence type="predicted"/>
<gene>
    <name evidence="1" type="ORF">ERUC_LOCUS21504</name>
</gene>
<comment type="caution">
    <text evidence="1">The sequence shown here is derived from an EMBL/GenBank/DDBJ whole genome shotgun (WGS) entry which is preliminary data.</text>
</comment>
<keyword evidence="2" id="KW-1185">Reference proteome</keyword>